<name>A0A0E9TG26_ANGAN</name>
<organism evidence="1">
    <name type="scientific">Anguilla anguilla</name>
    <name type="common">European freshwater eel</name>
    <name type="synonym">Muraena anguilla</name>
    <dbReference type="NCBI Taxonomy" id="7936"/>
    <lineage>
        <taxon>Eukaryota</taxon>
        <taxon>Metazoa</taxon>
        <taxon>Chordata</taxon>
        <taxon>Craniata</taxon>
        <taxon>Vertebrata</taxon>
        <taxon>Euteleostomi</taxon>
        <taxon>Actinopterygii</taxon>
        <taxon>Neopterygii</taxon>
        <taxon>Teleostei</taxon>
        <taxon>Anguilliformes</taxon>
        <taxon>Anguillidae</taxon>
        <taxon>Anguilla</taxon>
    </lineage>
</organism>
<dbReference type="AlphaFoldDB" id="A0A0E9TG26"/>
<accession>A0A0E9TG26</accession>
<reference evidence="1" key="1">
    <citation type="submission" date="2014-11" db="EMBL/GenBank/DDBJ databases">
        <authorList>
            <person name="Amaro Gonzalez C."/>
        </authorList>
    </citation>
    <scope>NUCLEOTIDE SEQUENCE</scope>
</reference>
<sequence length="53" mass="6464">MYWPDRASPEKSSQHWVMFMDHRFHCMQRICEKVLNMTAFCYIILVCPKMILP</sequence>
<proteinExistence type="predicted"/>
<dbReference type="EMBL" id="GBXM01056180">
    <property type="protein sequence ID" value="JAH52397.1"/>
    <property type="molecule type" value="Transcribed_RNA"/>
</dbReference>
<protein>
    <submittedName>
        <fullName evidence="1">Uncharacterized protein</fullName>
    </submittedName>
</protein>
<evidence type="ECO:0000313" key="1">
    <source>
        <dbReference type="EMBL" id="JAH52397.1"/>
    </source>
</evidence>
<reference evidence="1" key="2">
    <citation type="journal article" date="2015" name="Fish Shellfish Immunol.">
        <title>Early steps in the European eel (Anguilla anguilla)-Vibrio vulnificus interaction in the gills: Role of the RtxA13 toxin.</title>
        <authorList>
            <person name="Callol A."/>
            <person name="Pajuelo D."/>
            <person name="Ebbesson L."/>
            <person name="Teles M."/>
            <person name="MacKenzie S."/>
            <person name="Amaro C."/>
        </authorList>
    </citation>
    <scope>NUCLEOTIDE SEQUENCE</scope>
</reference>